<dbReference type="Proteomes" id="UP000014760">
    <property type="component" value="Unassembled WGS sequence"/>
</dbReference>
<reference evidence="12" key="3">
    <citation type="submission" date="2015-06" db="UniProtKB">
        <authorList>
            <consortium name="EnsemblMetazoa"/>
        </authorList>
    </citation>
    <scope>IDENTIFICATION</scope>
</reference>
<dbReference type="InterPro" id="IPR016181">
    <property type="entry name" value="Acyl_CoA_acyltransferase"/>
</dbReference>
<keyword evidence="6" id="KW-0539">Nucleus</keyword>
<evidence type="ECO:0000313" key="11">
    <source>
        <dbReference type="EMBL" id="ELU00421.1"/>
    </source>
</evidence>
<dbReference type="EMBL" id="KB306032">
    <property type="protein sequence ID" value="ELU00421.1"/>
    <property type="molecule type" value="Genomic_DNA"/>
</dbReference>
<keyword evidence="5" id="KW-0808">Transferase</keyword>
<dbReference type="Pfam" id="PF10394">
    <property type="entry name" value="Hat1_N"/>
    <property type="match status" value="1"/>
</dbReference>
<evidence type="ECO:0000256" key="2">
    <source>
        <dbReference type="ARBA" id="ARBA00010543"/>
    </source>
</evidence>
<dbReference type="Gene3D" id="3.40.630.30">
    <property type="match status" value="1"/>
</dbReference>
<dbReference type="FunCoup" id="R7U2W9">
    <property type="interactions" value="2086"/>
</dbReference>
<accession>R7U2W9</accession>
<evidence type="ECO:0000259" key="10">
    <source>
        <dbReference type="Pfam" id="PF21183"/>
    </source>
</evidence>
<evidence type="ECO:0000313" key="12">
    <source>
        <dbReference type="EnsemblMetazoa" id="CapteP169509"/>
    </source>
</evidence>
<evidence type="ECO:0000256" key="4">
    <source>
        <dbReference type="ARBA" id="ARBA00021268"/>
    </source>
</evidence>
<comment type="catalytic activity">
    <reaction evidence="8">
        <text>L-lysyl-[protein] + acetyl-CoA = N(6)-acetyl-L-lysyl-[protein] + CoA + H(+)</text>
        <dbReference type="Rhea" id="RHEA:45948"/>
        <dbReference type="Rhea" id="RHEA-COMP:9752"/>
        <dbReference type="Rhea" id="RHEA-COMP:10731"/>
        <dbReference type="ChEBI" id="CHEBI:15378"/>
        <dbReference type="ChEBI" id="CHEBI:29969"/>
        <dbReference type="ChEBI" id="CHEBI:57287"/>
        <dbReference type="ChEBI" id="CHEBI:57288"/>
        <dbReference type="ChEBI" id="CHEBI:61930"/>
        <dbReference type="EC" id="2.3.1.48"/>
    </reaction>
</comment>
<comment type="subcellular location">
    <subcellularLocation>
        <location evidence="1">Nucleus</location>
    </subcellularLocation>
</comment>
<dbReference type="GO" id="GO:0000781">
    <property type="term" value="C:chromosome, telomeric region"/>
    <property type="evidence" value="ECO:0007669"/>
    <property type="project" value="GOC"/>
</dbReference>
<dbReference type="OMA" id="WTCDAND"/>
<dbReference type="EMBL" id="AMQN01009709">
    <property type="status" value="NOT_ANNOTATED_CDS"/>
    <property type="molecule type" value="Genomic_DNA"/>
</dbReference>
<organism evidence="11">
    <name type="scientific">Capitella teleta</name>
    <name type="common">Polychaete worm</name>
    <dbReference type="NCBI Taxonomy" id="283909"/>
    <lineage>
        <taxon>Eukaryota</taxon>
        <taxon>Metazoa</taxon>
        <taxon>Spiralia</taxon>
        <taxon>Lophotrochozoa</taxon>
        <taxon>Annelida</taxon>
        <taxon>Polychaeta</taxon>
        <taxon>Sedentaria</taxon>
        <taxon>Scolecida</taxon>
        <taxon>Capitellidae</taxon>
        <taxon>Capitella</taxon>
    </lineage>
</organism>
<reference evidence="13" key="1">
    <citation type="submission" date="2012-12" db="EMBL/GenBank/DDBJ databases">
        <authorList>
            <person name="Hellsten U."/>
            <person name="Grimwood J."/>
            <person name="Chapman J.A."/>
            <person name="Shapiro H."/>
            <person name="Aerts A."/>
            <person name="Otillar R.P."/>
            <person name="Terry A.Y."/>
            <person name="Boore J.L."/>
            <person name="Simakov O."/>
            <person name="Marletaz F."/>
            <person name="Cho S.-J."/>
            <person name="Edsinger-Gonzales E."/>
            <person name="Havlak P."/>
            <person name="Kuo D.-H."/>
            <person name="Larsson T."/>
            <person name="Lv J."/>
            <person name="Arendt D."/>
            <person name="Savage R."/>
            <person name="Osoegawa K."/>
            <person name="de Jong P."/>
            <person name="Lindberg D.R."/>
            <person name="Seaver E.C."/>
            <person name="Weisblat D.A."/>
            <person name="Putnam N.H."/>
            <person name="Grigoriev I.V."/>
            <person name="Rokhsar D.S."/>
        </authorList>
    </citation>
    <scope>NUCLEOTIDE SEQUENCE</scope>
    <source>
        <strain evidence="13">I ESC-2004</strain>
    </source>
</reference>
<evidence type="ECO:0000256" key="8">
    <source>
        <dbReference type="ARBA" id="ARBA00048017"/>
    </source>
</evidence>
<dbReference type="SUPFAM" id="SSF55729">
    <property type="entry name" value="Acyl-CoA N-acyltransferases (Nat)"/>
    <property type="match status" value="1"/>
</dbReference>
<dbReference type="HOGENOM" id="CLU_036024_0_0_1"/>
<dbReference type="InterPro" id="IPR037113">
    <property type="entry name" value="Hat1_N_sf"/>
</dbReference>
<dbReference type="EnsemblMetazoa" id="CapteT169509">
    <property type="protein sequence ID" value="CapteP169509"/>
    <property type="gene ID" value="CapteG169509"/>
</dbReference>
<sequence length="361" mass="42753">MTHQIFGESEKIFGFRDLRVNICCSAARMKTLVQVKHSGSVDSVEDIPADDIMQLLSQHLQPGFLTNESEFVKELANESTFKPYGELIHSYQVTKGGESRTFEMFRTSIETPGFRDFHERIQPFLLFYVDAASYIDVDDEKWTYYLLFEKYQFEGSTRYAFAGYMTIYSYYAYPGLIRPRISQVLVLPPFQRQGHCAAMLQAFYNLCYKNDDIKDITIEDPSENFQRVRDFVDARNCMTLAPFKSLKLLFGFSGDMERQARIKFKINKKQARRVYEILRLKRTDPSNEHEYREFRLDVKRRINIPFQKRGREFDKLSKFLQPTELAATMNSQREQRLEYLQSTFEELLEEYQKVIERLNMI</sequence>
<evidence type="ECO:0000256" key="7">
    <source>
        <dbReference type="ARBA" id="ARBA00023315"/>
    </source>
</evidence>
<dbReference type="GO" id="GO:0005634">
    <property type="term" value="C:nucleus"/>
    <property type="evidence" value="ECO:0007669"/>
    <property type="project" value="UniProtKB-SubCell"/>
</dbReference>
<dbReference type="EC" id="2.3.1.48" evidence="3"/>
<feature type="domain" description="Histone acetyl transferase HAT1 N-terminal" evidence="9">
    <location>
        <begin position="1"/>
        <end position="130"/>
    </location>
</feature>
<dbReference type="Gene3D" id="1.10.10.390">
    <property type="match status" value="1"/>
</dbReference>
<dbReference type="AlphaFoldDB" id="R7U2W9"/>
<dbReference type="InterPro" id="IPR019467">
    <property type="entry name" value="Hat1_N"/>
</dbReference>
<keyword evidence="13" id="KW-1185">Reference proteome</keyword>
<evidence type="ECO:0000256" key="6">
    <source>
        <dbReference type="ARBA" id="ARBA00023242"/>
    </source>
</evidence>
<dbReference type="Gene3D" id="3.90.360.10">
    <property type="entry name" value="Histone acetyl transferase 1 (HAT1), N-terminal domain"/>
    <property type="match status" value="1"/>
</dbReference>
<feature type="domain" description="Histone acetyltransferase type B catalytic subunit C-terminal" evidence="10">
    <location>
        <begin position="229"/>
        <end position="280"/>
    </location>
</feature>
<evidence type="ECO:0000256" key="3">
    <source>
        <dbReference type="ARBA" id="ARBA00013184"/>
    </source>
</evidence>
<dbReference type="InterPro" id="IPR013523">
    <property type="entry name" value="Hist_AcTrfase_HAT1_C"/>
</dbReference>
<comment type="similarity">
    <text evidence="2">Belongs to the HAT1 family.</text>
</comment>
<keyword evidence="7" id="KW-0012">Acyltransferase</keyword>
<reference evidence="11 13" key="2">
    <citation type="journal article" date="2013" name="Nature">
        <title>Insights into bilaterian evolution from three spiralian genomes.</title>
        <authorList>
            <person name="Simakov O."/>
            <person name="Marletaz F."/>
            <person name="Cho S.J."/>
            <person name="Edsinger-Gonzales E."/>
            <person name="Havlak P."/>
            <person name="Hellsten U."/>
            <person name="Kuo D.H."/>
            <person name="Larsson T."/>
            <person name="Lv J."/>
            <person name="Arendt D."/>
            <person name="Savage R."/>
            <person name="Osoegawa K."/>
            <person name="de Jong P."/>
            <person name="Grimwood J."/>
            <person name="Chapman J.A."/>
            <person name="Shapiro H."/>
            <person name="Aerts A."/>
            <person name="Otillar R.P."/>
            <person name="Terry A.Y."/>
            <person name="Boore J.L."/>
            <person name="Grigoriev I.V."/>
            <person name="Lindberg D.R."/>
            <person name="Seaver E.C."/>
            <person name="Weisblat D.A."/>
            <person name="Putnam N.H."/>
            <person name="Rokhsar D.S."/>
        </authorList>
    </citation>
    <scope>NUCLEOTIDE SEQUENCE</scope>
    <source>
        <strain evidence="11 13">I ESC-2004</strain>
    </source>
</reference>
<dbReference type="STRING" id="283909.R7U2W9"/>
<dbReference type="GO" id="GO:0031509">
    <property type="term" value="P:subtelomeric heterochromatin formation"/>
    <property type="evidence" value="ECO:0007669"/>
    <property type="project" value="InterPro"/>
</dbReference>
<proteinExistence type="inferred from homology"/>
<name>R7U2W9_CAPTE</name>
<evidence type="ECO:0000256" key="5">
    <source>
        <dbReference type="ARBA" id="ARBA00022679"/>
    </source>
</evidence>
<dbReference type="PANTHER" id="PTHR12046">
    <property type="entry name" value="HISTONE ACETYLTRANSFERASE TYPE B CATALYTIC SUBUNIT"/>
    <property type="match status" value="1"/>
</dbReference>
<evidence type="ECO:0000259" key="9">
    <source>
        <dbReference type="Pfam" id="PF10394"/>
    </source>
</evidence>
<protein>
    <recommendedName>
        <fullName evidence="4">Histone acetyltransferase type B catalytic subunit</fullName>
        <ecNumber evidence="3">2.3.1.48</ecNumber>
    </recommendedName>
</protein>
<evidence type="ECO:0000256" key="1">
    <source>
        <dbReference type="ARBA" id="ARBA00004123"/>
    </source>
</evidence>
<dbReference type="OrthoDB" id="10253098at2759"/>
<dbReference type="GO" id="GO:0042393">
    <property type="term" value="F:histone binding"/>
    <property type="evidence" value="ECO:0007669"/>
    <property type="project" value="InterPro"/>
</dbReference>
<dbReference type="Pfam" id="PF21183">
    <property type="entry name" value="HAT1_C"/>
    <property type="match status" value="1"/>
</dbReference>
<gene>
    <name evidence="11" type="ORF">CAPTEDRAFT_169509</name>
</gene>
<dbReference type="InterPro" id="IPR048776">
    <property type="entry name" value="HAT1_C"/>
</dbReference>
<dbReference type="InterPro" id="IPR017380">
    <property type="entry name" value="Hist_AcTrfase_B-typ_cat-su"/>
</dbReference>
<evidence type="ECO:0000313" key="13">
    <source>
        <dbReference type="Proteomes" id="UP000014760"/>
    </source>
</evidence>
<dbReference type="GO" id="GO:0004402">
    <property type="term" value="F:histone acetyltransferase activity"/>
    <property type="evidence" value="ECO:0007669"/>
    <property type="project" value="InterPro"/>
</dbReference>